<comment type="caution">
    <text evidence="5">The sequence shown here is derived from an EMBL/GenBank/DDBJ whole genome shotgun (WGS) entry which is preliminary data.</text>
</comment>
<evidence type="ECO:0000256" key="3">
    <source>
        <dbReference type="PROSITE-ProRule" id="PRU00339"/>
    </source>
</evidence>
<evidence type="ECO:0000259" key="4">
    <source>
        <dbReference type="Pfam" id="PF08242"/>
    </source>
</evidence>
<evidence type="ECO:0000256" key="1">
    <source>
        <dbReference type="ARBA" id="ARBA00022737"/>
    </source>
</evidence>
<feature type="repeat" description="TPR" evidence="3">
    <location>
        <begin position="131"/>
        <end position="164"/>
    </location>
</feature>
<dbReference type="EMBL" id="JBHSHD010000010">
    <property type="protein sequence ID" value="MFC4821614.1"/>
    <property type="molecule type" value="Genomic_DNA"/>
</dbReference>
<dbReference type="Gene3D" id="3.40.50.150">
    <property type="entry name" value="Vaccinia Virus protein VP39"/>
    <property type="match status" value="1"/>
</dbReference>
<sequence length="487" mass="54109">MEATLQAHRAGRLDEAEAGYRRHVEEGRREMEFPFAVLLLQRARYAEALPLLERLAAAEPANVDVAANLSIALRHGDRPEEALQAARRASELAPDKVQGWNALGLAALQLDRADEALRAFESGLALDPRSAAMALHRGHCLRRLGRYDAAAQAFSRLVQVAPEWIEGWRGLAQVQATAGQLQAALQSRQRARALAPGDAELEREYAIALLRTGATAEAAQCLEQVLDTHPQESQAWFWLGRVRLARNEIPAAREAFEQARRLDPDDAEIAHACVALSGTLPEHVESDYIRSFFDEFADHFDHTLVNRLAYGVPRRLAQFLRRHEAEADHVLDLGCGTGLMAVELQRPGLIIDGVDLSPKMLRQAEARHLYRTLHEAEIAQFLRGTDQRWELIVAADVFVYVADLRPIFDGVFASLAPGGRFVFSIERSGSGATELLPQTGRYRHDGERLAQELAAACFVDVVREDAVLRQEHHKPVEGEFLLARRGG</sequence>
<protein>
    <submittedName>
        <fullName evidence="5">Tetratricopeptide repeat protein</fullName>
    </submittedName>
</protein>
<keyword evidence="6" id="KW-1185">Reference proteome</keyword>
<evidence type="ECO:0000256" key="2">
    <source>
        <dbReference type="ARBA" id="ARBA00022803"/>
    </source>
</evidence>
<dbReference type="PANTHER" id="PTHR44943:SF8">
    <property type="entry name" value="TPR REPEAT-CONTAINING PROTEIN MJ0263"/>
    <property type="match status" value="1"/>
</dbReference>
<dbReference type="Gene3D" id="1.25.40.10">
    <property type="entry name" value="Tetratricopeptide repeat domain"/>
    <property type="match status" value="3"/>
</dbReference>
<dbReference type="CDD" id="cd02440">
    <property type="entry name" value="AdoMet_MTases"/>
    <property type="match status" value="1"/>
</dbReference>
<dbReference type="Pfam" id="PF08242">
    <property type="entry name" value="Methyltransf_12"/>
    <property type="match status" value="1"/>
</dbReference>
<accession>A0ABV9R1G6</accession>
<dbReference type="InterPro" id="IPR011990">
    <property type="entry name" value="TPR-like_helical_dom_sf"/>
</dbReference>
<dbReference type="SUPFAM" id="SSF48452">
    <property type="entry name" value="TPR-like"/>
    <property type="match status" value="1"/>
</dbReference>
<feature type="domain" description="Methyltransferase type 12" evidence="4">
    <location>
        <begin position="331"/>
        <end position="421"/>
    </location>
</feature>
<proteinExistence type="predicted"/>
<dbReference type="InterPro" id="IPR013217">
    <property type="entry name" value="Methyltransf_12"/>
</dbReference>
<evidence type="ECO:0000313" key="5">
    <source>
        <dbReference type="EMBL" id="MFC4821614.1"/>
    </source>
</evidence>
<keyword evidence="2 3" id="KW-0802">TPR repeat</keyword>
<organism evidence="5 6">
    <name type="scientific">Dokdonella ginsengisoli</name>
    <dbReference type="NCBI Taxonomy" id="363846"/>
    <lineage>
        <taxon>Bacteria</taxon>
        <taxon>Pseudomonadati</taxon>
        <taxon>Pseudomonadota</taxon>
        <taxon>Gammaproteobacteria</taxon>
        <taxon>Lysobacterales</taxon>
        <taxon>Rhodanobacteraceae</taxon>
        <taxon>Dokdonella</taxon>
    </lineage>
</organism>
<dbReference type="Pfam" id="PF13432">
    <property type="entry name" value="TPR_16"/>
    <property type="match status" value="2"/>
</dbReference>
<name>A0ABV9R1G6_9GAMM</name>
<dbReference type="PROSITE" id="PS50005">
    <property type="entry name" value="TPR"/>
    <property type="match status" value="3"/>
</dbReference>
<dbReference type="SUPFAM" id="SSF53335">
    <property type="entry name" value="S-adenosyl-L-methionine-dependent methyltransferases"/>
    <property type="match status" value="1"/>
</dbReference>
<feature type="repeat" description="TPR" evidence="3">
    <location>
        <begin position="97"/>
        <end position="130"/>
    </location>
</feature>
<feature type="repeat" description="TPR" evidence="3">
    <location>
        <begin position="233"/>
        <end position="266"/>
    </location>
</feature>
<keyword evidence="1" id="KW-0677">Repeat</keyword>
<gene>
    <name evidence="5" type="ORF">ACFO6Q_14865</name>
</gene>
<reference evidence="6" key="1">
    <citation type="journal article" date="2019" name="Int. J. Syst. Evol. Microbiol.">
        <title>The Global Catalogue of Microorganisms (GCM) 10K type strain sequencing project: providing services to taxonomists for standard genome sequencing and annotation.</title>
        <authorList>
            <consortium name="The Broad Institute Genomics Platform"/>
            <consortium name="The Broad Institute Genome Sequencing Center for Infectious Disease"/>
            <person name="Wu L."/>
            <person name="Ma J."/>
        </authorList>
    </citation>
    <scope>NUCLEOTIDE SEQUENCE [LARGE SCALE GENOMIC DNA]</scope>
    <source>
        <strain evidence="6">CCUG 30340</strain>
    </source>
</reference>
<dbReference type="Proteomes" id="UP001595886">
    <property type="component" value="Unassembled WGS sequence"/>
</dbReference>
<dbReference type="Pfam" id="PF14559">
    <property type="entry name" value="TPR_19"/>
    <property type="match status" value="1"/>
</dbReference>
<dbReference type="InterPro" id="IPR019734">
    <property type="entry name" value="TPR_rpt"/>
</dbReference>
<dbReference type="SMART" id="SM00028">
    <property type="entry name" value="TPR"/>
    <property type="match status" value="6"/>
</dbReference>
<dbReference type="InterPro" id="IPR051685">
    <property type="entry name" value="Ycf3/AcsC/BcsC/TPR_MFPF"/>
</dbReference>
<evidence type="ECO:0000313" key="6">
    <source>
        <dbReference type="Proteomes" id="UP001595886"/>
    </source>
</evidence>
<dbReference type="InterPro" id="IPR029063">
    <property type="entry name" value="SAM-dependent_MTases_sf"/>
</dbReference>
<dbReference type="RefSeq" id="WP_380021889.1">
    <property type="nucleotide sequence ID" value="NZ_JBHSHD010000010.1"/>
</dbReference>
<dbReference type="PANTHER" id="PTHR44943">
    <property type="entry name" value="CELLULOSE SYNTHASE OPERON PROTEIN C"/>
    <property type="match status" value="1"/>
</dbReference>